<organism evidence="2 3">
    <name type="scientific">Pseudomonas gingeri</name>
    <dbReference type="NCBI Taxonomy" id="117681"/>
    <lineage>
        <taxon>Bacteria</taxon>
        <taxon>Pseudomonadati</taxon>
        <taxon>Pseudomonadota</taxon>
        <taxon>Gammaproteobacteria</taxon>
        <taxon>Pseudomonadales</taxon>
        <taxon>Pseudomonadaceae</taxon>
        <taxon>Pseudomonas</taxon>
    </lineage>
</organism>
<feature type="domain" description="RES" evidence="1">
    <location>
        <begin position="11"/>
        <end position="135"/>
    </location>
</feature>
<evidence type="ECO:0000313" key="2">
    <source>
        <dbReference type="EMBL" id="NWB46180.1"/>
    </source>
</evidence>
<proteinExistence type="predicted"/>
<dbReference type="InterPro" id="IPR014914">
    <property type="entry name" value="RES_dom"/>
</dbReference>
<dbReference type="RefSeq" id="WP_177143616.1">
    <property type="nucleotide sequence ID" value="NZ_JACAPU010000011.1"/>
</dbReference>
<dbReference type="SMART" id="SM00953">
    <property type="entry name" value="RES"/>
    <property type="match status" value="1"/>
</dbReference>
<dbReference type="EMBL" id="JACAPU010000011">
    <property type="protein sequence ID" value="NWB46180.1"/>
    <property type="molecule type" value="Genomic_DNA"/>
</dbReference>
<comment type="caution">
    <text evidence="2">The sequence shown here is derived from an EMBL/GenBank/DDBJ whole genome shotgun (WGS) entry which is preliminary data.</text>
</comment>
<reference evidence="2 3" key="1">
    <citation type="submission" date="2020-04" db="EMBL/GenBank/DDBJ databases">
        <title>Molecular characterization of pseudomonads from Agaricus bisporus reveal novel blotch 2 pathogens in Western Europe.</title>
        <authorList>
            <person name="Taparia T."/>
            <person name="Krijger M."/>
            <person name="Haynes E."/>
            <person name="Elpinstone J.G."/>
            <person name="Noble R."/>
            <person name="Van Der Wolf J."/>
        </authorList>
    </citation>
    <scope>NUCLEOTIDE SEQUENCE [LARGE SCALE GENOMIC DNA]</scope>
    <source>
        <strain evidence="2 3">F1001</strain>
    </source>
</reference>
<evidence type="ECO:0000313" key="3">
    <source>
        <dbReference type="Proteomes" id="UP000582981"/>
    </source>
</evidence>
<accession>A0A7Y7WB94</accession>
<gene>
    <name evidence="2" type="ORF">HX829_06725</name>
</gene>
<protein>
    <submittedName>
        <fullName evidence="2">RES family NAD+ phosphorylase</fullName>
    </submittedName>
</protein>
<dbReference type="AlphaFoldDB" id="A0A7Y7WB94"/>
<name>A0A7Y7WB94_9PSED</name>
<sequence length="157" mass="17240">MIFWRISAFADLTGRGGVLASGRWHTAGRPVVYLAGTPAGAMLEILVHLEVDQEDFPETLQLLKVEIVGNASIAAPPSLNADWADDPRHTKGLGDAFLKSTMALLLPVPSAIMPHTQNYLFNPLHTDATKAVVTRETFKLDNRLLKNRQVSSKVLRE</sequence>
<dbReference type="Proteomes" id="UP000582981">
    <property type="component" value="Unassembled WGS sequence"/>
</dbReference>
<dbReference type="Pfam" id="PF08808">
    <property type="entry name" value="RES"/>
    <property type="match status" value="1"/>
</dbReference>
<evidence type="ECO:0000259" key="1">
    <source>
        <dbReference type="SMART" id="SM00953"/>
    </source>
</evidence>